<evidence type="ECO:0000256" key="7">
    <source>
        <dbReference type="ARBA" id="ARBA00022840"/>
    </source>
</evidence>
<organism evidence="19 20">
    <name type="scientific">candidate division KSB3 bacterium</name>
    <dbReference type="NCBI Taxonomy" id="2044937"/>
    <lineage>
        <taxon>Bacteria</taxon>
        <taxon>candidate division KSB3</taxon>
    </lineage>
</organism>
<keyword evidence="5 15" id="KW-0378">Hydrolase</keyword>
<dbReference type="CDD" id="cd17992">
    <property type="entry name" value="DEXHc_RecG"/>
    <property type="match status" value="1"/>
</dbReference>
<dbReference type="Pfam" id="PF19833">
    <property type="entry name" value="RecG_dom3_C"/>
    <property type="match status" value="1"/>
</dbReference>
<dbReference type="Pfam" id="PF00271">
    <property type="entry name" value="Helicase_C"/>
    <property type="match status" value="1"/>
</dbReference>
<reference evidence="19 20" key="1">
    <citation type="submission" date="2017-10" db="EMBL/GenBank/DDBJ databases">
        <title>Novel microbial diversity and functional potential in the marine mammal oral microbiome.</title>
        <authorList>
            <person name="Dudek N.K."/>
            <person name="Sun C.L."/>
            <person name="Burstein D."/>
            <person name="Kantor R.S."/>
            <person name="Aliaga Goltsman D.S."/>
            <person name="Bik E.M."/>
            <person name="Thomas B.C."/>
            <person name="Banfield J.F."/>
            <person name="Relman D.A."/>
        </authorList>
    </citation>
    <scope>NUCLEOTIDE SEQUENCE [LARGE SCALE GENOMIC DNA]</scope>
    <source>
        <strain evidence="19">DOLZORAL124_49_17</strain>
    </source>
</reference>
<dbReference type="EMBL" id="PDPS01000021">
    <property type="protein sequence ID" value="PID58784.1"/>
    <property type="molecule type" value="Genomic_DNA"/>
</dbReference>
<evidence type="ECO:0000256" key="6">
    <source>
        <dbReference type="ARBA" id="ARBA00022806"/>
    </source>
</evidence>
<comment type="catalytic activity">
    <reaction evidence="12 15">
        <text>Couples ATP hydrolysis with the unwinding of duplex DNA by translocating in the 3'-5' direction.</text>
        <dbReference type="EC" id="5.6.2.4"/>
    </reaction>
</comment>
<dbReference type="NCBIfam" id="NF008168">
    <property type="entry name" value="PRK10917.2-2"/>
    <property type="match status" value="1"/>
</dbReference>
<dbReference type="InterPro" id="IPR033454">
    <property type="entry name" value="RecG_wedge"/>
</dbReference>
<keyword evidence="9 15" id="KW-0233">DNA recombination</keyword>
<feature type="domain" description="Helicase ATP-binding" evidence="17">
    <location>
        <begin position="439"/>
        <end position="630"/>
    </location>
</feature>
<dbReference type="InterPro" id="IPR027417">
    <property type="entry name" value="P-loop_NTPase"/>
</dbReference>
<evidence type="ECO:0000256" key="5">
    <source>
        <dbReference type="ARBA" id="ARBA00022801"/>
    </source>
</evidence>
<evidence type="ECO:0000259" key="17">
    <source>
        <dbReference type="PROSITE" id="PS51192"/>
    </source>
</evidence>
<dbReference type="GO" id="GO:0043138">
    <property type="term" value="F:3'-5' DNA helicase activity"/>
    <property type="evidence" value="ECO:0007669"/>
    <property type="project" value="UniProtKB-EC"/>
</dbReference>
<dbReference type="InterPro" id="IPR011545">
    <property type="entry name" value="DEAD/DEAH_box_helicase_dom"/>
</dbReference>
<evidence type="ECO:0000313" key="19">
    <source>
        <dbReference type="EMBL" id="PID58784.1"/>
    </source>
</evidence>
<dbReference type="InterPro" id="IPR001650">
    <property type="entry name" value="Helicase_C-like"/>
</dbReference>
<dbReference type="GO" id="GO:0016887">
    <property type="term" value="F:ATP hydrolysis activity"/>
    <property type="evidence" value="ECO:0007669"/>
    <property type="project" value="RHEA"/>
</dbReference>
<keyword evidence="4 15" id="KW-0227">DNA damage</keyword>
<dbReference type="CDD" id="cd04488">
    <property type="entry name" value="RecG_wedge_OBF"/>
    <property type="match status" value="1"/>
</dbReference>
<dbReference type="Gene3D" id="2.40.50.140">
    <property type="entry name" value="Nucleic acid-binding proteins"/>
    <property type="match status" value="1"/>
</dbReference>
<dbReference type="InterPro" id="IPR004609">
    <property type="entry name" value="ATP-dep_DNA_helicase_RecG"/>
</dbReference>
<dbReference type="Pfam" id="PF00270">
    <property type="entry name" value="DEAD"/>
    <property type="match status" value="1"/>
</dbReference>
<feature type="region of interest" description="Disordered" evidence="16">
    <location>
        <begin position="115"/>
        <end position="136"/>
    </location>
</feature>
<dbReference type="GO" id="GO:0003677">
    <property type="term" value="F:DNA binding"/>
    <property type="evidence" value="ECO:0007669"/>
    <property type="project" value="UniProtKB-KW"/>
</dbReference>
<dbReference type="InterPro" id="IPR047112">
    <property type="entry name" value="RecG/Mfd"/>
</dbReference>
<dbReference type="SUPFAM" id="SSF50249">
    <property type="entry name" value="Nucleic acid-binding proteins"/>
    <property type="match status" value="1"/>
</dbReference>
<comment type="catalytic activity">
    <reaction evidence="14 15">
        <text>ATP + H2O = ADP + phosphate + H(+)</text>
        <dbReference type="Rhea" id="RHEA:13065"/>
        <dbReference type="ChEBI" id="CHEBI:15377"/>
        <dbReference type="ChEBI" id="CHEBI:15378"/>
        <dbReference type="ChEBI" id="CHEBI:30616"/>
        <dbReference type="ChEBI" id="CHEBI:43474"/>
        <dbReference type="ChEBI" id="CHEBI:456216"/>
        <dbReference type="EC" id="5.6.2.4"/>
    </reaction>
</comment>
<comment type="similarity">
    <text evidence="1 15">Belongs to the helicase family. RecG subfamily.</text>
</comment>
<keyword evidence="8" id="KW-0238">DNA-binding</keyword>
<name>A0A2G6E9Q3_9BACT</name>
<evidence type="ECO:0000256" key="11">
    <source>
        <dbReference type="ARBA" id="ARBA00023235"/>
    </source>
</evidence>
<dbReference type="SUPFAM" id="SSF52540">
    <property type="entry name" value="P-loop containing nucleoside triphosphate hydrolases"/>
    <property type="match status" value="2"/>
</dbReference>
<dbReference type="AlphaFoldDB" id="A0A2G6E9Q3"/>
<dbReference type="GO" id="GO:0006281">
    <property type="term" value="P:DNA repair"/>
    <property type="evidence" value="ECO:0007669"/>
    <property type="project" value="UniProtKB-UniRule"/>
</dbReference>
<evidence type="ECO:0000256" key="16">
    <source>
        <dbReference type="SAM" id="MobiDB-lite"/>
    </source>
</evidence>
<dbReference type="Pfam" id="PF17191">
    <property type="entry name" value="RecG_wedge"/>
    <property type="match status" value="1"/>
</dbReference>
<dbReference type="GO" id="GO:0006310">
    <property type="term" value="P:DNA recombination"/>
    <property type="evidence" value="ECO:0007669"/>
    <property type="project" value="UniProtKB-UniRule"/>
</dbReference>
<evidence type="ECO:0000259" key="18">
    <source>
        <dbReference type="PROSITE" id="PS51194"/>
    </source>
</evidence>
<evidence type="ECO:0000256" key="12">
    <source>
        <dbReference type="ARBA" id="ARBA00034617"/>
    </source>
</evidence>
<feature type="domain" description="Helicase C-terminal" evidence="18">
    <location>
        <begin position="640"/>
        <end position="815"/>
    </location>
</feature>
<dbReference type="EC" id="5.6.2.4" evidence="13 15"/>
<evidence type="ECO:0000256" key="13">
    <source>
        <dbReference type="ARBA" id="ARBA00034808"/>
    </source>
</evidence>
<gene>
    <name evidence="19" type="ORF">CSB45_01945</name>
</gene>
<keyword evidence="10 15" id="KW-0234">DNA repair</keyword>
<dbReference type="InterPro" id="IPR014001">
    <property type="entry name" value="Helicase_ATP-bd"/>
</dbReference>
<feature type="compositionally biased region" description="Polar residues" evidence="16">
    <location>
        <begin position="117"/>
        <end position="130"/>
    </location>
</feature>
<evidence type="ECO:0000256" key="3">
    <source>
        <dbReference type="ARBA" id="ARBA00022741"/>
    </source>
</evidence>
<evidence type="ECO:0000256" key="8">
    <source>
        <dbReference type="ARBA" id="ARBA00023125"/>
    </source>
</evidence>
<dbReference type="PANTHER" id="PTHR47964:SF1">
    <property type="entry name" value="ATP-DEPENDENT DNA HELICASE HOMOLOG RECG, CHLOROPLASTIC"/>
    <property type="match status" value="1"/>
</dbReference>
<comment type="function">
    <text evidence="15">Plays a critical role in recombination and DNA repair. Helps process Holliday junction intermediates to mature products by catalyzing branch migration. Has replication fork regression activity, unwinds stalled or blocked replication forks to make a HJ that can be resolved. Has a DNA unwinding activity characteristic of a DNA helicase with 3'-5' polarity.</text>
</comment>
<dbReference type="InterPro" id="IPR012340">
    <property type="entry name" value="NA-bd_OB-fold"/>
</dbReference>
<evidence type="ECO:0000256" key="14">
    <source>
        <dbReference type="ARBA" id="ARBA00048988"/>
    </source>
</evidence>
<dbReference type="PROSITE" id="PS51192">
    <property type="entry name" value="HELICASE_ATP_BIND_1"/>
    <property type="match status" value="1"/>
</dbReference>
<dbReference type="NCBIfam" id="TIGR00643">
    <property type="entry name" value="recG"/>
    <property type="match status" value="1"/>
</dbReference>
<dbReference type="PROSITE" id="PS51194">
    <property type="entry name" value="HELICASE_CTER"/>
    <property type="match status" value="1"/>
</dbReference>
<keyword evidence="3 15" id="KW-0547">Nucleotide-binding</keyword>
<protein>
    <recommendedName>
        <fullName evidence="2 15">ATP-dependent DNA helicase RecG</fullName>
        <ecNumber evidence="13 15">5.6.2.4</ecNumber>
    </recommendedName>
</protein>
<evidence type="ECO:0000313" key="20">
    <source>
        <dbReference type="Proteomes" id="UP000229740"/>
    </source>
</evidence>
<dbReference type="InterPro" id="IPR045562">
    <property type="entry name" value="RecG_dom3_C"/>
</dbReference>
<evidence type="ECO:0000256" key="10">
    <source>
        <dbReference type="ARBA" id="ARBA00023204"/>
    </source>
</evidence>
<sequence length="883" mass="101410">MSVRIRCLNLEDKGLLFFLLVRHNAIQRIRKPLEYCAKHDFVHIERLRGLEHTVIAWVEQFSDSVELPDGQQDLLRRFRRIFQDYDRKSRTEKIPIVQQAFQLLDQLEPSAEAGALTVQNDQRTRCTPSSNDKEFSPLEERNIVDSPHPRYELKKQIQYVRGIGPKRARLLNRLGIHSIEEALFFFPRRFEDRQRIQKIAQLRPGNELRTVFGTVRTCGVASTARQRNKIFELVLEDETGQFTAKWFNQTYLKKIFQAGKQVVLSGKIRMKRYGGGLEMVQPEYEILDRGEDESELIHTGRIVPVYPLTDGLHQKDMRKMMKGLIERYSPVMKEHLPEHIRHKHQLLPLTESLQRIHFPASSDNADVLNAQKSPAHRRMIFDEFFVLELGLGLKRHYVQTREKGIAFRFDGLLEKYLRESLPFSLTNAQNRVTYEIQKNMRSSRVMNRLLQGDVGSGKTLVAFIALLSAVEAGYQGVIMVPTEILAEQHFRKISEELRRLNDFIARKGDRGLEKLRKARQPDLYSSSGSDRISAGLLTGGMKTRERDELLRSIERGEIDIVVGTHALLQHDVSFHNLGFVVIDEQHKFGVMQRAGLKAKGVNPDVLIMTATPIPRTLSLTIYGDLDASILDELPPGRTPVITQRFYEKNRARAYRLIAREIESGRQAYIVYPLVEEAEKLDLKAATEMSQHLAQDIFPQYNVGLVHGRMKSAEKEMQMQAFKDRKLQILVSTTVLEVGIDVPNATLMLIEHAERFGLSQLHQLRGRVGRGGKQSYCLLMTSFPMSSEARQRLDAMVESSDGFVIAERDLEIRGPGEFFGTKQSGIPDLHVADVLRDIALLEEARKEAFAIVRQDPELKRPEHRPLRDALEQRWQKSLDLLSIG</sequence>
<evidence type="ECO:0000256" key="9">
    <source>
        <dbReference type="ARBA" id="ARBA00023172"/>
    </source>
</evidence>
<dbReference type="SMART" id="SM00490">
    <property type="entry name" value="HELICc"/>
    <property type="match status" value="1"/>
</dbReference>
<accession>A0A2G6E9Q3</accession>
<evidence type="ECO:0000256" key="15">
    <source>
        <dbReference type="RuleBase" id="RU363016"/>
    </source>
</evidence>
<keyword evidence="7 15" id="KW-0067">ATP-binding</keyword>
<evidence type="ECO:0000256" key="1">
    <source>
        <dbReference type="ARBA" id="ARBA00007504"/>
    </source>
</evidence>
<dbReference type="CDD" id="cd18811">
    <property type="entry name" value="SF2_C_RecG"/>
    <property type="match status" value="1"/>
</dbReference>
<dbReference type="PANTHER" id="PTHR47964">
    <property type="entry name" value="ATP-DEPENDENT DNA HELICASE HOMOLOG RECG, CHLOROPLASTIC"/>
    <property type="match status" value="1"/>
</dbReference>
<proteinExistence type="inferred from homology"/>
<evidence type="ECO:0000256" key="4">
    <source>
        <dbReference type="ARBA" id="ARBA00022763"/>
    </source>
</evidence>
<comment type="caution">
    <text evidence="19">The sequence shown here is derived from an EMBL/GenBank/DDBJ whole genome shotgun (WGS) entry which is preliminary data.</text>
</comment>
<dbReference type="SMART" id="SM00487">
    <property type="entry name" value="DEXDc"/>
    <property type="match status" value="1"/>
</dbReference>
<evidence type="ECO:0000256" key="2">
    <source>
        <dbReference type="ARBA" id="ARBA00017846"/>
    </source>
</evidence>
<dbReference type="Gene3D" id="3.40.50.300">
    <property type="entry name" value="P-loop containing nucleotide triphosphate hydrolases"/>
    <property type="match status" value="2"/>
</dbReference>
<dbReference type="Proteomes" id="UP000229740">
    <property type="component" value="Unassembled WGS sequence"/>
</dbReference>
<dbReference type="GO" id="GO:0005524">
    <property type="term" value="F:ATP binding"/>
    <property type="evidence" value="ECO:0007669"/>
    <property type="project" value="UniProtKB-KW"/>
</dbReference>
<keyword evidence="11" id="KW-0413">Isomerase</keyword>
<keyword evidence="6 15" id="KW-0347">Helicase</keyword>